<dbReference type="PANTHER" id="PTHR19856">
    <property type="entry name" value="WD-REPEATCONTAINING PROTEIN WDR1"/>
    <property type="match status" value="1"/>
</dbReference>
<evidence type="ECO:0000256" key="3">
    <source>
        <dbReference type="ARBA" id="ARBA00038366"/>
    </source>
</evidence>
<evidence type="ECO:0000256" key="5">
    <source>
        <dbReference type="SAM" id="MobiDB-lite"/>
    </source>
</evidence>
<dbReference type="SMART" id="SM00320">
    <property type="entry name" value="WD40"/>
    <property type="match status" value="9"/>
</dbReference>
<evidence type="ECO:0000256" key="1">
    <source>
        <dbReference type="ARBA" id="ARBA00022574"/>
    </source>
</evidence>
<proteinExistence type="inferred from homology"/>
<keyword evidence="7" id="KW-1185">Reference proteome</keyword>
<keyword evidence="1 4" id="KW-0853">WD repeat</keyword>
<dbReference type="InterPro" id="IPR015943">
    <property type="entry name" value="WD40/YVTN_repeat-like_dom_sf"/>
</dbReference>
<dbReference type="SUPFAM" id="SSF50978">
    <property type="entry name" value="WD40 repeat-like"/>
    <property type="match status" value="2"/>
</dbReference>
<feature type="repeat" description="WD" evidence="4">
    <location>
        <begin position="224"/>
        <end position="256"/>
    </location>
</feature>
<comment type="caution">
    <text evidence="6">The sequence shown here is derived from an EMBL/GenBank/DDBJ whole genome shotgun (WGS) entry which is preliminary data.</text>
</comment>
<dbReference type="Pfam" id="PF00400">
    <property type="entry name" value="WD40"/>
    <property type="match status" value="5"/>
</dbReference>
<dbReference type="InterPro" id="IPR001680">
    <property type="entry name" value="WD40_rpt"/>
</dbReference>
<dbReference type="PROSITE" id="PS50294">
    <property type="entry name" value="WD_REPEATS_REGION"/>
    <property type="match status" value="2"/>
</dbReference>
<dbReference type="PANTHER" id="PTHR19856:SF0">
    <property type="entry name" value="WD REPEAT-CONTAINING PROTEIN 1"/>
    <property type="match status" value="1"/>
</dbReference>
<feature type="repeat" description="WD" evidence="4">
    <location>
        <begin position="180"/>
        <end position="221"/>
    </location>
</feature>
<keyword evidence="2" id="KW-0677">Repeat</keyword>
<evidence type="ECO:0000313" key="6">
    <source>
        <dbReference type="EMBL" id="KAL5109971.1"/>
    </source>
</evidence>
<reference evidence="6 7" key="1">
    <citation type="journal article" date="2022" name="Front. Cell. Infect. Microbiol.">
        <title>The Genomes of Two Strains of Taenia crassiceps the Animal Model for the Study of Human Cysticercosis.</title>
        <authorList>
            <person name="Bobes R.J."/>
            <person name="Estrada K."/>
            <person name="Rios-Valencia D.G."/>
            <person name="Calderon-Gallegos A."/>
            <person name="de la Torre P."/>
            <person name="Carrero J.C."/>
            <person name="Sanchez-Flores A."/>
            <person name="Laclette J.P."/>
        </authorList>
    </citation>
    <scope>NUCLEOTIDE SEQUENCE [LARGE SCALE GENOMIC DNA]</scope>
    <source>
        <strain evidence="6">WFUcys</strain>
    </source>
</reference>
<dbReference type="PROSITE" id="PS50082">
    <property type="entry name" value="WD_REPEATS_2"/>
    <property type="match status" value="4"/>
</dbReference>
<feature type="region of interest" description="Disordered" evidence="5">
    <location>
        <begin position="624"/>
        <end position="672"/>
    </location>
</feature>
<dbReference type="Proteomes" id="UP001651158">
    <property type="component" value="Unassembled WGS sequence"/>
</dbReference>
<evidence type="ECO:0000256" key="4">
    <source>
        <dbReference type="PROSITE-ProRule" id="PRU00221"/>
    </source>
</evidence>
<name>A0ABR4QJY4_9CEST</name>
<dbReference type="EMBL" id="JAKROA010000002">
    <property type="protein sequence ID" value="KAL5109971.1"/>
    <property type="molecule type" value="Genomic_DNA"/>
</dbReference>
<comment type="similarity">
    <text evidence="3">Belongs to the WD repeat AIP1 family.</text>
</comment>
<feature type="repeat" description="WD" evidence="4">
    <location>
        <begin position="537"/>
        <end position="569"/>
    </location>
</feature>
<sequence length="672" mass="72650">MWRDGVARQPGQNIYSEFPSVLYKLYPAVPYVERGKHVIIGAHPKGGFIVYPNKKNVIIRDLSVIVLTSNVLNKSGKLHIWDTTQKEHILKNEFPVLASINDVCWSSDNQRIAVGGAGGEKFGKVINAEMGTEVGEVIGMSKVINSIDFKPTRPFRLVTGSEDFTACFFEGPPFKFVRSLKDHTNFVQCCKFSPKGDIFATGGSDGKIFVYDASSGDRICELGSPAHKGGIYGLDFSPSGARLISVSADKKIKLWSAEKPYELLHEYAFEDNLDNMQLGCVWTVGTIVSLSLGGAMTYFKVADDCSSLEAPAGTMFGHSRPIQRACYSTTSEHLITASYDGLMVRWNLTTGLAEPFEGKEAHKSAIHGVVTCDDRVLSAGVDDRVVFSSLSNRAYEQSLKVSSQPRGLCLAASKKLAVVICMKNLYTFSLAAEEASTSPLACLEISPDATAGCITADGGLIAVGKADGCVELFVVSEDGRTLKASTGGEKVTGECTAMAFSPDGVYLAVGDADRYLRLYKVEAMTEGNPKLTQIRDWREHAARVTCVAWTPDGQHFATGGLDCAIMVFSPTASSKVCEVRNAHPGNLITALVWKSSNELISTGHDACNAIRGTDSLKRIHTQVKDSAPSAKQPKLEVVEPQFGVLERKKEEDSTPVVPNPSPSAAKEEVEGR</sequence>
<evidence type="ECO:0000256" key="2">
    <source>
        <dbReference type="ARBA" id="ARBA00022737"/>
    </source>
</evidence>
<evidence type="ECO:0000313" key="7">
    <source>
        <dbReference type="Proteomes" id="UP001651158"/>
    </source>
</evidence>
<organism evidence="6 7">
    <name type="scientific">Taenia crassiceps</name>
    <dbReference type="NCBI Taxonomy" id="6207"/>
    <lineage>
        <taxon>Eukaryota</taxon>
        <taxon>Metazoa</taxon>
        <taxon>Spiralia</taxon>
        <taxon>Lophotrochozoa</taxon>
        <taxon>Platyhelminthes</taxon>
        <taxon>Cestoda</taxon>
        <taxon>Eucestoda</taxon>
        <taxon>Cyclophyllidea</taxon>
        <taxon>Taeniidae</taxon>
        <taxon>Taenia</taxon>
    </lineage>
</organism>
<accession>A0ABR4QJY4</accession>
<feature type="repeat" description="WD" evidence="4">
    <location>
        <begin position="315"/>
        <end position="351"/>
    </location>
</feature>
<gene>
    <name evidence="6" type="ORF">TcWFU_002588</name>
</gene>
<protein>
    <submittedName>
        <fullName evidence="6">Actin-interacting protein 1</fullName>
    </submittedName>
</protein>
<dbReference type="InterPro" id="IPR036322">
    <property type="entry name" value="WD40_repeat_dom_sf"/>
</dbReference>
<dbReference type="Gene3D" id="2.130.10.10">
    <property type="entry name" value="YVTN repeat-like/Quinoprotein amine dehydrogenase"/>
    <property type="match status" value="2"/>
</dbReference>